<organism evidence="2 3">
    <name type="scientific">Candidatus Polarisedimenticola svalbardensis</name>
    <dbReference type="NCBI Taxonomy" id="2886004"/>
    <lineage>
        <taxon>Bacteria</taxon>
        <taxon>Pseudomonadati</taxon>
        <taxon>Acidobacteriota</taxon>
        <taxon>Candidatus Polarisedimenticolia</taxon>
        <taxon>Candidatus Polarisedimenticolales</taxon>
        <taxon>Candidatus Polarisedimenticolaceae</taxon>
        <taxon>Candidatus Polarisedimenticola</taxon>
    </lineage>
</organism>
<dbReference type="NCBIfam" id="TIGR04391">
    <property type="entry name" value="CcmD_alt_fam"/>
    <property type="match status" value="1"/>
</dbReference>
<dbReference type="AlphaFoldDB" id="A0A8J6XXM1"/>
<keyword evidence="1" id="KW-0472">Membrane</keyword>
<reference evidence="2 3" key="1">
    <citation type="submission" date="2020-08" db="EMBL/GenBank/DDBJ databases">
        <title>Acidobacteriota in marine sediments use diverse sulfur dissimilation pathways.</title>
        <authorList>
            <person name="Wasmund K."/>
        </authorList>
    </citation>
    <scope>NUCLEOTIDE SEQUENCE [LARGE SCALE GENOMIC DNA]</scope>
    <source>
        <strain evidence="2">MAG AM4</strain>
    </source>
</reference>
<gene>
    <name evidence="2" type="ORF">IFK94_00535</name>
</gene>
<keyword evidence="1" id="KW-1133">Transmembrane helix</keyword>
<dbReference type="EMBL" id="JACXWD010000001">
    <property type="protein sequence ID" value="MBD3866587.1"/>
    <property type="molecule type" value="Genomic_DNA"/>
</dbReference>
<dbReference type="InterPro" id="IPR030888">
    <property type="entry name" value="Put_ccm"/>
</dbReference>
<evidence type="ECO:0000313" key="2">
    <source>
        <dbReference type="EMBL" id="MBD3866587.1"/>
    </source>
</evidence>
<evidence type="ECO:0000313" key="3">
    <source>
        <dbReference type="Proteomes" id="UP000648239"/>
    </source>
</evidence>
<name>A0A8J6XXM1_9BACT</name>
<sequence length="45" mass="5347">MKNFDFLFWAYNVIWLGIGGYIFFMALRLKAVSDRLERLEKTTGD</sequence>
<keyword evidence="1" id="KW-0812">Transmembrane</keyword>
<dbReference type="Proteomes" id="UP000648239">
    <property type="component" value="Unassembled WGS sequence"/>
</dbReference>
<accession>A0A8J6XXM1</accession>
<protein>
    <submittedName>
        <fullName evidence="2">CcmD family protein</fullName>
    </submittedName>
</protein>
<proteinExistence type="predicted"/>
<feature type="transmembrane region" description="Helical" evidence="1">
    <location>
        <begin position="6"/>
        <end position="27"/>
    </location>
</feature>
<comment type="caution">
    <text evidence="2">The sequence shown here is derived from an EMBL/GenBank/DDBJ whole genome shotgun (WGS) entry which is preliminary data.</text>
</comment>
<evidence type="ECO:0000256" key="1">
    <source>
        <dbReference type="SAM" id="Phobius"/>
    </source>
</evidence>